<name>A0AAV4UCH2_CAEEX</name>
<evidence type="ECO:0000313" key="3">
    <source>
        <dbReference type="Proteomes" id="UP001054945"/>
    </source>
</evidence>
<feature type="region of interest" description="Disordered" evidence="1">
    <location>
        <begin position="35"/>
        <end position="55"/>
    </location>
</feature>
<protein>
    <submittedName>
        <fullName evidence="2">Uncharacterized protein</fullName>
    </submittedName>
</protein>
<comment type="caution">
    <text evidence="2">The sequence shown here is derived from an EMBL/GenBank/DDBJ whole genome shotgun (WGS) entry which is preliminary data.</text>
</comment>
<organism evidence="2 3">
    <name type="scientific">Caerostris extrusa</name>
    <name type="common">Bark spider</name>
    <name type="synonym">Caerostris bankana</name>
    <dbReference type="NCBI Taxonomy" id="172846"/>
    <lineage>
        <taxon>Eukaryota</taxon>
        <taxon>Metazoa</taxon>
        <taxon>Ecdysozoa</taxon>
        <taxon>Arthropoda</taxon>
        <taxon>Chelicerata</taxon>
        <taxon>Arachnida</taxon>
        <taxon>Araneae</taxon>
        <taxon>Araneomorphae</taxon>
        <taxon>Entelegynae</taxon>
        <taxon>Araneoidea</taxon>
        <taxon>Araneidae</taxon>
        <taxon>Caerostris</taxon>
    </lineage>
</organism>
<dbReference type="Proteomes" id="UP001054945">
    <property type="component" value="Unassembled WGS sequence"/>
</dbReference>
<accession>A0AAV4UCH2</accession>
<gene>
    <name evidence="2" type="ORF">CEXT_806471</name>
</gene>
<evidence type="ECO:0000313" key="2">
    <source>
        <dbReference type="EMBL" id="GIY55446.1"/>
    </source>
</evidence>
<reference evidence="2 3" key="1">
    <citation type="submission" date="2021-06" db="EMBL/GenBank/DDBJ databases">
        <title>Caerostris extrusa draft genome.</title>
        <authorList>
            <person name="Kono N."/>
            <person name="Arakawa K."/>
        </authorList>
    </citation>
    <scope>NUCLEOTIDE SEQUENCE [LARGE SCALE GENOMIC DNA]</scope>
</reference>
<dbReference type="AlphaFoldDB" id="A0AAV4UCH2"/>
<evidence type="ECO:0000256" key="1">
    <source>
        <dbReference type="SAM" id="MobiDB-lite"/>
    </source>
</evidence>
<keyword evidence="3" id="KW-1185">Reference proteome</keyword>
<sequence>MRRQIPPIASQQKRLQQPRGCQCLMRNVARVRECTGEGEKSLPPSEALPFSAVSSKPSESFYFIDRPDLSSSDDYTGAGRSSKLYQRSGAEMFSPLNSRAIVSRRHCSWTGRTLGYNNSAINKTQLAFASQARLS</sequence>
<dbReference type="EMBL" id="BPLR01012642">
    <property type="protein sequence ID" value="GIY55446.1"/>
    <property type="molecule type" value="Genomic_DNA"/>
</dbReference>
<proteinExistence type="predicted"/>